<evidence type="ECO:0000313" key="4">
    <source>
        <dbReference type="Proteomes" id="UP000530320"/>
    </source>
</evidence>
<dbReference type="InterPro" id="IPR032466">
    <property type="entry name" value="Metal_Hydrolase"/>
</dbReference>
<dbReference type="GO" id="GO:0016787">
    <property type="term" value="F:hydrolase activity"/>
    <property type="evidence" value="ECO:0007669"/>
    <property type="project" value="UniProtKB-KW"/>
</dbReference>
<keyword evidence="1" id="KW-0456">Lyase</keyword>
<dbReference type="PANTHER" id="PTHR21240:SF30">
    <property type="entry name" value="AMIDOHYDROLASE-RELATED DOMAIN-CONTAINING PROTEIN-RELATED"/>
    <property type="match status" value="1"/>
</dbReference>
<dbReference type="InterPro" id="IPR006680">
    <property type="entry name" value="Amidohydro-rel"/>
</dbReference>
<dbReference type="RefSeq" id="WP_183007696.1">
    <property type="nucleotide sequence ID" value="NZ_JABEQP010000001.1"/>
</dbReference>
<organism evidence="3 4">
    <name type="scientific">Gluconacetobacter dulcium</name>
    <dbReference type="NCBI Taxonomy" id="2729096"/>
    <lineage>
        <taxon>Bacteria</taxon>
        <taxon>Pseudomonadati</taxon>
        <taxon>Pseudomonadota</taxon>
        <taxon>Alphaproteobacteria</taxon>
        <taxon>Acetobacterales</taxon>
        <taxon>Acetobacteraceae</taxon>
        <taxon>Gluconacetobacter</taxon>
    </lineage>
</organism>
<sequence length="320" mass="35640">MKIIALEEAFSMDGLKLGDKIHAVPDVHASDEFKKLTGPRLFDFSKWRLPDMDEHGVDVQVLSLTAPGIQAAASAEIAVADARTANDFLHDVIQKTPNRFRGFAALPMQDPAAAIEELRRCVLDFGFCGALINDHTNGHYLDEPQFDSFWAALVELDVPLYIHPGAPRTDHWHVLDGHPNLVGPTWTWGVEAAGHAMRIIYAGIFDRHPKAKLILGHMGEYLPFQLWRLDSRYKTLANQNLQNLPSTYFGRNIFITTSGVFSHAALVGAIMAIGEDAVMFSIDYPFESSAEALEFLRTAPITSEQREKIAHLNATRLLKL</sequence>
<dbReference type="SUPFAM" id="SSF51556">
    <property type="entry name" value="Metallo-dependent hydrolases"/>
    <property type="match status" value="1"/>
</dbReference>
<feature type="domain" description="Amidohydrolase-related" evidence="2">
    <location>
        <begin position="46"/>
        <end position="320"/>
    </location>
</feature>
<comment type="caution">
    <text evidence="3">The sequence shown here is derived from an EMBL/GenBank/DDBJ whole genome shotgun (WGS) entry which is preliminary data.</text>
</comment>
<dbReference type="InterPro" id="IPR032465">
    <property type="entry name" value="ACMSD"/>
</dbReference>
<dbReference type="GO" id="GO:0005829">
    <property type="term" value="C:cytosol"/>
    <property type="evidence" value="ECO:0007669"/>
    <property type="project" value="TreeGrafter"/>
</dbReference>
<evidence type="ECO:0000256" key="1">
    <source>
        <dbReference type="ARBA" id="ARBA00023239"/>
    </source>
</evidence>
<protein>
    <submittedName>
        <fullName evidence="3">Amidohydrolase</fullName>
    </submittedName>
</protein>
<proteinExistence type="predicted"/>
<dbReference type="Proteomes" id="UP000530320">
    <property type="component" value="Unassembled WGS sequence"/>
</dbReference>
<keyword evidence="3" id="KW-0378">Hydrolase</keyword>
<reference evidence="3 4" key="1">
    <citation type="submission" date="2020-04" db="EMBL/GenBank/DDBJ databases">
        <title>Description of novel Gluconacetobacter.</title>
        <authorList>
            <person name="Sombolestani A."/>
        </authorList>
    </citation>
    <scope>NUCLEOTIDE SEQUENCE [LARGE SCALE GENOMIC DNA]</scope>
    <source>
        <strain evidence="3 4">LMG 22058</strain>
    </source>
</reference>
<dbReference type="PANTHER" id="PTHR21240">
    <property type="entry name" value="2-AMINO-3-CARBOXYLMUCONATE-6-SEMIALDEHYDE DECARBOXYLASE"/>
    <property type="match status" value="1"/>
</dbReference>
<dbReference type="GO" id="GO:0019748">
    <property type="term" value="P:secondary metabolic process"/>
    <property type="evidence" value="ECO:0007669"/>
    <property type="project" value="TreeGrafter"/>
</dbReference>
<evidence type="ECO:0000313" key="3">
    <source>
        <dbReference type="EMBL" id="MBB2195920.1"/>
    </source>
</evidence>
<dbReference type="EMBL" id="JABEQP010000001">
    <property type="protein sequence ID" value="MBB2195920.1"/>
    <property type="molecule type" value="Genomic_DNA"/>
</dbReference>
<dbReference type="AlphaFoldDB" id="A0A7W4JWD3"/>
<dbReference type="GO" id="GO:0016831">
    <property type="term" value="F:carboxy-lyase activity"/>
    <property type="evidence" value="ECO:0007669"/>
    <property type="project" value="InterPro"/>
</dbReference>
<gene>
    <name evidence="3" type="ORF">HLH44_00305</name>
</gene>
<evidence type="ECO:0000259" key="2">
    <source>
        <dbReference type="Pfam" id="PF04909"/>
    </source>
</evidence>
<dbReference type="Pfam" id="PF04909">
    <property type="entry name" value="Amidohydro_2"/>
    <property type="match status" value="1"/>
</dbReference>
<accession>A0A7W4JWD3</accession>
<dbReference type="Gene3D" id="3.20.20.140">
    <property type="entry name" value="Metal-dependent hydrolases"/>
    <property type="match status" value="1"/>
</dbReference>
<name>A0A7W4JWD3_9PROT</name>